<dbReference type="Proteomes" id="UP000095767">
    <property type="component" value="Unassembled WGS sequence"/>
</dbReference>
<dbReference type="AlphaFoldDB" id="A0A1E5V7H2"/>
<comment type="caution">
    <text evidence="2">The sequence shown here is derived from an EMBL/GenBank/DDBJ whole genome shotgun (WGS) entry which is preliminary data.</text>
</comment>
<evidence type="ECO:0000256" key="1">
    <source>
        <dbReference type="SAM" id="MobiDB-lite"/>
    </source>
</evidence>
<reference evidence="2 3" key="1">
    <citation type="submission" date="2016-09" db="EMBL/GenBank/DDBJ databases">
        <title>The draft genome of Dichanthelium oligosanthes: A C3 panicoid grass species.</title>
        <authorList>
            <person name="Studer A.J."/>
            <person name="Schnable J.C."/>
            <person name="Brutnell T.P."/>
        </authorList>
    </citation>
    <scope>NUCLEOTIDE SEQUENCE [LARGE SCALE GENOMIC DNA]</scope>
    <source>
        <strain evidence="3">cv. Kellogg 1175</strain>
        <tissue evidence="2">Leaf</tissue>
    </source>
</reference>
<organism evidence="2 3">
    <name type="scientific">Dichanthelium oligosanthes</name>
    <dbReference type="NCBI Taxonomy" id="888268"/>
    <lineage>
        <taxon>Eukaryota</taxon>
        <taxon>Viridiplantae</taxon>
        <taxon>Streptophyta</taxon>
        <taxon>Embryophyta</taxon>
        <taxon>Tracheophyta</taxon>
        <taxon>Spermatophyta</taxon>
        <taxon>Magnoliopsida</taxon>
        <taxon>Liliopsida</taxon>
        <taxon>Poales</taxon>
        <taxon>Poaceae</taxon>
        <taxon>PACMAD clade</taxon>
        <taxon>Panicoideae</taxon>
        <taxon>Panicodae</taxon>
        <taxon>Paniceae</taxon>
        <taxon>Dichantheliinae</taxon>
        <taxon>Dichanthelium</taxon>
    </lineage>
</organism>
<name>A0A1E5V7H2_9POAL</name>
<accession>A0A1E5V7H2</accession>
<evidence type="ECO:0000313" key="2">
    <source>
        <dbReference type="EMBL" id="OEL21092.1"/>
    </source>
</evidence>
<dbReference type="EMBL" id="LWDX02048835">
    <property type="protein sequence ID" value="OEL21092.1"/>
    <property type="molecule type" value="Genomic_DNA"/>
</dbReference>
<sequence length="296" mass="34541">LCDWTTIREIATSLGEVLKVDWQALFSSFFSMIKVKINSKDPTKIPQQRVLELYNYLYLISYRVEGLEQKSEKPEDDDKDNGGDNLDDEDLLDDDLGDNNKEGDWTPKRDNSRMRLRRRTQNPSQKHKPMNRMLQLFEMVIENNQEAEESFMPRCIDLLQAMELEESENEEEGNQLVDLNGDNDLVTLPDQWIYPDLDGQKKVGEVVEMENCQSQMDIGSVDQMGDDRADEARRKRGRTSKANKWGPMKVERKSKRNTNDPRTMTERAQDTKRKRNEEDNKGKHLLLLCIILLLIL</sequence>
<protein>
    <submittedName>
        <fullName evidence="2">Uncharacterized protein</fullName>
    </submittedName>
</protein>
<keyword evidence="3" id="KW-1185">Reference proteome</keyword>
<feature type="compositionally biased region" description="Basic residues" evidence="1">
    <location>
        <begin position="114"/>
        <end position="130"/>
    </location>
</feature>
<evidence type="ECO:0000313" key="3">
    <source>
        <dbReference type="Proteomes" id="UP000095767"/>
    </source>
</evidence>
<feature type="non-terminal residue" evidence="2">
    <location>
        <position position="1"/>
    </location>
</feature>
<feature type="compositionally biased region" description="Acidic residues" evidence="1">
    <location>
        <begin position="74"/>
        <end position="97"/>
    </location>
</feature>
<dbReference type="OrthoDB" id="693181at2759"/>
<feature type="compositionally biased region" description="Basic and acidic residues" evidence="1">
    <location>
        <begin position="257"/>
        <end position="278"/>
    </location>
</feature>
<feature type="region of interest" description="Disordered" evidence="1">
    <location>
        <begin position="220"/>
        <end position="278"/>
    </location>
</feature>
<proteinExistence type="predicted"/>
<feature type="region of interest" description="Disordered" evidence="1">
    <location>
        <begin position="69"/>
        <end position="131"/>
    </location>
</feature>
<gene>
    <name evidence="2" type="ORF">BAE44_0017889</name>
</gene>
<dbReference type="STRING" id="888268.A0A1E5V7H2"/>
<feature type="compositionally biased region" description="Basic and acidic residues" evidence="1">
    <location>
        <begin position="98"/>
        <end position="113"/>
    </location>
</feature>